<dbReference type="Proteomes" id="UP000499080">
    <property type="component" value="Unassembled WGS sequence"/>
</dbReference>
<keyword evidence="2" id="KW-1185">Reference proteome</keyword>
<name>A0A4Y2Q924_ARAVE</name>
<proteinExistence type="predicted"/>
<protein>
    <submittedName>
        <fullName evidence="1">Uncharacterized protein</fullName>
    </submittedName>
</protein>
<comment type="caution">
    <text evidence="1">The sequence shown here is derived from an EMBL/GenBank/DDBJ whole genome shotgun (WGS) entry which is preliminary data.</text>
</comment>
<evidence type="ECO:0000313" key="2">
    <source>
        <dbReference type="Proteomes" id="UP000499080"/>
    </source>
</evidence>
<dbReference type="EMBL" id="BGPR01298071">
    <property type="protein sequence ID" value="GBN60069.1"/>
    <property type="molecule type" value="Genomic_DNA"/>
</dbReference>
<reference evidence="1 2" key="1">
    <citation type="journal article" date="2019" name="Sci. Rep.">
        <title>Orb-weaving spider Araneus ventricosus genome elucidates the spidroin gene catalogue.</title>
        <authorList>
            <person name="Kono N."/>
            <person name="Nakamura H."/>
            <person name="Ohtoshi R."/>
            <person name="Moran D.A.P."/>
            <person name="Shinohara A."/>
            <person name="Yoshida Y."/>
            <person name="Fujiwara M."/>
            <person name="Mori M."/>
            <person name="Tomita M."/>
            <person name="Arakawa K."/>
        </authorList>
    </citation>
    <scope>NUCLEOTIDE SEQUENCE [LARGE SCALE GENOMIC DNA]</scope>
</reference>
<evidence type="ECO:0000313" key="1">
    <source>
        <dbReference type="EMBL" id="GBN60069.1"/>
    </source>
</evidence>
<sequence length="147" mass="17098">MYLSFALGLLTKRNPKDPKIVGELYRVPTKDPYHPFNYPMAAAIFIRVVSRHGTVTMWYWMKPLTAPPGGKRWTPADFSRNVSRLRAKSSRTLTYSRQYSRIFFFHLLTIPMTNDFRRAPRNFSSKGFTCFNPTLDVMGQSVLKIQI</sequence>
<accession>A0A4Y2Q924</accession>
<dbReference type="AlphaFoldDB" id="A0A4Y2Q924"/>
<gene>
    <name evidence="1" type="ORF">AVEN_10094_1</name>
</gene>
<organism evidence="1 2">
    <name type="scientific">Araneus ventricosus</name>
    <name type="common">Orbweaver spider</name>
    <name type="synonym">Epeira ventricosa</name>
    <dbReference type="NCBI Taxonomy" id="182803"/>
    <lineage>
        <taxon>Eukaryota</taxon>
        <taxon>Metazoa</taxon>
        <taxon>Ecdysozoa</taxon>
        <taxon>Arthropoda</taxon>
        <taxon>Chelicerata</taxon>
        <taxon>Arachnida</taxon>
        <taxon>Araneae</taxon>
        <taxon>Araneomorphae</taxon>
        <taxon>Entelegynae</taxon>
        <taxon>Araneoidea</taxon>
        <taxon>Araneidae</taxon>
        <taxon>Araneus</taxon>
    </lineage>
</organism>